<keyword evidence="5 8" id="KW-0573">Peptidoglycan synthesis</keyword>
<evidence type="ECO:0000256" key="5">
    <source>
        <dbReference type="ARBA" id="ARBA00022984"/>
    </source>
</evidence>
<feature type="transmembrane region" description="Helical" evidence="9">
    <location>
        <begin position="50"/>
        <end position="74"/>
    </location>
</feature>
<protein>
    <recommendedName>
        <fullName evidence="8">Lipid II flippase</fullName>
    </recommendedName>
</protein>
<feature type="transmembrane region" description="Helical" evidence="9">
    <location>
        <begin position="386"/>
        <end position="406"/>
    </location>
</feature>
<comment type="caution">
    <text evidence="10">The sequence shown here is derived from an EMBL/GenBank/DDBJ whole genome shotgun (WGS) entry which is preliminary data.</text>
</comment>
<feature type="transmembrane region" description="Helical" evidence="9">
    <location>
        <begin position="313"/>
        <end position="331"/>
    </location>
</feature>
<feature type="transmembrane region" description="Helical" evidence="9">
    <location>
        <begin position="12"/>
        <end position="30"/>
    </location>
</feature>
<dbReference type="Pfam" id="PF03023">
    <property type="entry name" value="MurJ"/>
    <property type="match status" value="1"/>
</dbReference>
<dbReference type="InterPro" id="IPR051050">
    <property type="entry name" value="Lipid_II_flippase_MurJ/MviN"/>
</dbReference>
<feature type="transmembrane region" description="Helical" evidence="9">
    <location>
        <begin position="194"/>
        <end position="212"/>
    </location>
</feature>
<gene>
    <name evidence="10" type="primary">murJ_2</name>
    <name evidence="10" type="ORF">BACCIP111899_01771</name>
</gene>
<keyword evidence="6 9" id="KW-1133">Transmembrane helix</keyword>
<dbReference type="RefSeq" id="WP_230574747.1">
    <property type="nucleotide sequence ID" value="NZ_CAKJTI010000006.1"/>
</dbReference>
<dbReference type="EMBL" id="CAKJTI010000006">
    <property type="protein sequence ID" value="CAG9612594.1"/>
    <property type="molecule type" value="Genomic_DNA"/>
</dbReference>
<keyword evidence="8" id="KW-0813">Transport</keyword>
<evidence type="ECO:0000313" key="10">
    <source>
        <dbReference type="EMBL" id="CAG9612594.1"/>
    </source>
</evidence>
<accession>A0ABM8YAB6</accession>
<feature type="transmembrane region" description="Helical" evidence="9">
    <location>
        <begin position="477"/>
        <end position="497"/>
    </location>
</feature>
<feature type="transmembrane region" description="Helical" evidence="9">
    <location>
        <begin position="169"/>
        <end position="188"/>
    </location>
</feature>
<evidence type="ECO:0000256" key="1">
    <source>
        <dbReference type="ARBA" id="ARBA00004651"/>
    </source>
</evidence>
<keyword evidence="8" id="KW-0961">Cell wall biogenesis/degradation</keyword>
<feature type="transmembrane region" description="Helical" evidence="9">
    <location>
        <begin position="136"/>
        <end position="157"/>
    </location>
</feature>
<dbReference type="PANTHER" id="PTHR47019:SF1">
    <property type="entry name" value="LIPID II FLIPPASE MURJ"/>
    <property type="match status" value="1"/>
</dbReference>
<evidence type="ECO:0000256" key="6">
    <source>
        <dbReference type="ARBA" id="ARBA00022989"/>
    </source>
</evidence>
<evidence type="ECO:0000256" key="9">
    <source>
        <dbReference type="SAM" id="Phobius"/>
    </source>
</evidence>
<evidence type="ECO:0000256" key="8">
    <source>
        <dbReference type="PIRNR" id="PIRNR002869"/>
    </source>
</evidence>
<feature type="transmembrane region" description="Helical" evidence="9">
    <location>
        <begin position="445"/>
        <end position="465"/>
    </location>
</feature>
<keyword evidence="7 8" id="KW-0472">Membrane</keyword>
<feature type="transmembrane region" description="Helical" evidence="9">
    <location>
        <begin position="351"/>
        <end position="374"/>
    </location>
</feature>
<comment type="subcellular location">
    <subcellularLocation>
        <location evidence="1">Cell membrane</location>
        <topology evidence="1">Multi-pass membrane protein</topology>
    </subcellularLocation>
</comment>
<feature type="transmembrane region" description="Helical" evidence="9">
    <location>
        <begin position="95"/>
        <end position="116"/>
    </location>
</feature>
<comment type="function">
    <text evidence="8">Involved in peptidoglycan biosynthesis. Transports lipid-linked peptidoglycan precursors from the inner to the outer leaflet of the cytoplasmic membrane.</text>
</comment>
<reference evidence="10 11" key="1">
    <citation type="submission" date="2021-10" db="EMBL/GenBank/DDBJ databases">
        <authorList>
            <person name="Criscuolo A."/>
        </authorList>
    </citation>
    <scope>NUCLEOTIDE SEQUENCE [LARGE SCALE GENOMIC DNA]</scope>
    <source>
        <strain evidence="11">CIP 111899</strain>
    </source>
</reference>
<dbReference type="PIRSF" id="PIRSF002869">
    <property type="entry name" value="MviN"/>
    <property type="match status" value="1"/>
</dbReference>
<feature type="transmembrane region" description="Helical" evidence="9">
    <location>
        <begin position="233"/>
        <end position="253"/>
    </location>
</feature>
<dbReference type="PRINTS" id="PR01806">
    <property type="entry name" value="VIRFACTRMVIN"/>
</dbReference>
<sequence>MSREASQENTKRFLIVTLFFTLGTALGKLLGFTKEVTLGAYFGTNYAVDAYVVALNIPTIVFTGITGAFAFSFIPIFMELKGKDPLKAYRFMNNFLNIVLLIFFIPLLLIELQPRFFISIFAHGLPEQTALLSAHLLQIIFPTVFCTFMIDIFNAYLNSLHKFRITSMQWVVLNGITLIIFICLVQWIGIYALALGVIVGNIVQNILVYFASKREGYRYQFVIDWKDPSLKTMISLSIPAFITSMSVQINLLVDRTLVSGLQEGSIAALNYSQKLYFIPLGLIAAPVLTVMYPKFVEYVNHSNWKDFTKLMETNIKVLLYLFIPVFIYFTFFTEEIVKVVYNYGAFGEDSIIMTATALQFYALAALMQPLKDLLDRLLFSLKLNRYIMYASIISMIINVILCIILVNQIGLAGAALSTSIASASTVLMLLWMLRKFMKEKEQVSSHYGGFLLKCIVASFVSLYASKLLLHFSHDTKLLILLAIAIGAIVYLLVTYILKIKELQQLLSLFLGKRKNINE</sequence>
<keyword evidence="3 9" id="KW-0812">Transmembrane</keyword>
<keyword evidence="4 8" id="KW-0133">Cell shape</keyword>
<dbReference type="CDD" id="cd13123">
    <property type="entry name" value="MATE_MurJ_like"/>
    <property type="match status" value="1"/>
</dbReference>
<keyword evidence="2 8" id="KW-1003">Cell membrane</keyword>
<evidence type="ECO:0000256" key="7">
    <source>
        <dbReference type="ARBA" id="ARBA00023136"/>
    </source>
</evidence>
<name>A0ABM8YAB6_9BACI</name>
<feature type="transmembrane region" description="Helical" evidence="9">
    <location>
        <begin position="412"/>
        <end position="433"/>
    </location>
</feature>
<dbReference type="NCBIfam" id="TIGR01695">
    <property type="entry name" value="murJ_mviN"/>
    <property type="match status" value="1"/>
</dbReference>
<organism evidence="10 11">
    <name type="scientific">Bacillus rhizoplanae</name>
    <dbReference type="NCBI Taxonomy" id="2880966"/>
    <lineage>
        <taxon>Bacteria</taxon>
        <taxon>Bacillati</taxon>
        <taxon>Bacillota</taxon>
        <taxon>Bacilli</taxon>
        <taxon>Bacillales</taxon>
        <taxon>Bacillaceae</taxon>
        <taxon>Bacillus</taxon>
    </lineage>
</organism>
<evidence type="ECO:0000256" key="4">
    <source>
        <dbReference type="ARBA" id="ARBA00022960"/>
    </source>
</evidence>
<comment type="similarity">
    <text evidence="8">Belongs to the MurJ/MviN family.</text>
</comment>
<evidence type="ECO:0000313" key="11">
    <source>
        <dbReference type="Proteomes" id="UP000789423"/>
    </source>
</evidence>
<keyword evidence="11" id="KW-1185">Reference proteome</keyword>
<evidence type="ECO:0000256" key="2">
    <source>
        <dbReference type="ARBA" id="ARBA00022475"/>
    </source>
</evidence>
<dbReference type="PANTHER" id="PTHR47019">
    <property type="entry name" value="LIPID II FLIPPASE MURJ"/>
    <property type="match status" value="1"/>
</dbReference>
<dbReference type="Proteomes" id="UP000789423">
    <property type="component" value="Unassembled WGS sequence"/>
</dbReference>
<evidence type="ECO:0000256" key="3">
    <source>
        <dbReference type="ARBA" id="ARBA00022692"/>
    </source>
</evidence>
<proteinExistence type="inferred from homology"/>
<feature type="transmembrane region" description="Helical" evidence="9">
    <location>
        <begin position="273"/>
        <end position="292"/>
    </location>
</feature>
<dbReference type="InterPro" id="IPR004268">
    <property type="entry name" value="MurJ"/>
</dbReference>